<keyword evidence="6 13" id="KW-1133">Transmembrane helix</keyword>
<evidence type="ECO:0000256" key="12">
    <source>
        <dbReference type="ARBA" id="ARBA00044774"/>
    </source>
</evidence>
<dbReference type="InterPro" id="IPR050045">
    <property type="entry name" value="Opp2B"/>
</dbReference>
<comment type="caution">
    <text evidence="15">The sequence shown here is derived from an EMBL/GenBank/DDBJ whole genome shotgun (WGS) entry which is preliminary data.</text>
</comment>
<keyword evidence="8" id="KW-0921">Nickel transport</keyword>
<dbReference type="PROSITE" id="PS50928">
    <property type="entry name" value="ABC_TM1"/>
    <property type="match status" value="1"/>
</dbReference>
<comment type="similarity">
    <text evidence="10">Belongs to the binding-protein-dependent transport system permease family. OppBC subfamily.</text>
</comment>
<evidence type="ECO:0000256" key="4">
    <source>
        <dbReference type="ARBA" id="ARBA00022596"/>
    </source>
</evidence>
<name>A0ABS2GFH9_9FIRM</name>
<keyword evidence="4" id="KW-0533">Nickel</keyword>
<dbReference type="PANTHER" id="PTHR43163">
    <property type="entry name" value="DIPEPTIDE TRANSPORT SYSTEM PERMEASE PROTEIN DPPB-RELATED"/>
    <property type="match status" value="1"/>
</dbReference>
<evidence type="ECO:0000256" key="6">
    <source>
        <dbReference type="ARBA" id="ARBA00022989"/>
    </source>
</evidence>
<comment type="subunit">
    <text evidence="11">The complex is composed of two ATP-binding proteins (NikD and NikE), two transmembrane proteins (NikB and NikC) and a solute-binding protein (NikA).</text>
</comment>
<keyword evidence="9 13" id="KW-0472">Membrane</keyword>
<feature type="transmembrane region" description="Helical" evidence="13">
    <location>
        <begin position="12"/>
        <end position="30"/>
    </location>
</feature>
<feature type="transmembrane region" description="Helical" evidence="13">
    <location>
        <begin position="281"/>
        <end position="303"/>
    </location>
</feature>
<evidence type="ECO:0000256" key="5">
    <source>
        <dbReference type="ARBA" id="ARBA00022692"/>
    </source>
</evidence>
<evidence type="ECO:0000313" key="16">
    <source>
        <dbReference type="Proteomes" id="UP000707138"/>
    </source>
</evidence>
<dbReference type="InterPro" id="IPR035906">
    <property type="entry name" value="MetI-like_sf"/>
</dbReference>
<evidence type="ECO:0000256" key="10">
    <source>
        <dbReference type="ARBA" id="ARBA00024202"/>
    </source>
</evidence>
<evidence type="ECO:0000313" key="15">
    <source>
        <dbReference type="EMBL" id="MBM6912590.1"/>
    </source>
</evidence>
<feature type="transmembrane region" description="Helical" evidence="13">
    <location>
        <begin position="164"/>
        <end position="188"/>
    </location>
</feature>
<evidence type="ECO:0000256" key="13">
    <source>
        <dbReference type="RuleBase" id="RU363032"/>
    </source>
</evidence>
<keyword evidence="16" id="KW-1185">Reference proteome</keyword>
<dbReference type="CDD" id="cd06261">
    <property type="entry name" value="TM_PBP2"/>
    <property type="match status" value="1"/>
</dbReference>
<reference evidence="15 16" key="1">
    <citation type="journal article" date="2021" name="Sci. Rep.">
        <title>The distribution of antibiotic resistance genes in chicken gut microbiota commensals.</title>
        <authorList>
            <person name="Juricova H."/>
            <person name="Matiasovicova J."/>
            <person name="Kubasova T."/>
            <person name="Cejkova D."/>
            <person name="Rychlik I."/>
        </authorList>
    </citation>
    <scope>NUCLEOTIDE SEQUENCE [LARGE SCALE GENOMIC DNA]</scope>
    <source>
        <strain evidence="15 16">An537</strain>
    </source>
</reference>
<feature type="transmembrane region" description="Helical" evidence="13">
    <location>
        <begin position="133"/>
        <end position="158"/>
    </location>
</feature>
<keyword evidence="5 13" id="KW-0812">Transmembrane</keyword>
<comment type="subcellular location">
    <subcellularLocation>
        <location evidence="1 13">Cell membrane</location>
        <topology evidence="1 13">Multi-pass membrane protein</topology>
    </subcellularLocation>
</comment>
<dbReference type="Proteomes" id="UP000707138">
    <property type="component" value="Unassembled WGS sequence"/>
</dbReference>
<dbReference type="Gene3D" id="1.10.3720.10">
    <property type="entry name" value="MetI-like"/>
    <property type="match status" value="1"/>
</dbReference>
<keyword evidence="3" id="KW-1003">Cell membrane</keyword>
<evidence type="ECO:0000259" key="14">
    <source>
        <dbReference type="PROSITE" id="PS50928"/>
    </source>
</evidence>
<dbReference type="EMBL" id="JACJLA010000006">
    <property type="protein sequence ID" value="MBM6912590.1"/>
    <property type="molecule type" value="Genomic_DNA"/>
</dbReference>
<feature type="domain" description="ABC transmembrane type-1" evidence="14">
    <location>
        <begin position="98"/>
        <end position="300"/>
    </location>
</feature>
<protein>
    <recommendedName>
        <fullName evidence="12">Nickel import system permease protein NikB</fullName>
    </recommendedName>
</protein>
<dbReference type="Pfam" id="PF00528">
    <property type="entry name" value="BPD_transp_1"/>
    <property type="match status" value="1"/>
</dbReference>
<dbReference type="InterPro" id="IPR045621">
    <property type="entry name" value="BPD_transp_1_N"/>
</dbReference>
<feature type="transmembrane region" description="Helical" evidence="13">
    <location>
        <begin position="235"/>
        <end position="261"/>
    </location>
</feature>
<accession>A0ABS2GFH9</accession>
<dbReference type="RefSeq" id="WP_205087688.1">
    <property type="nucleotide sequence ID" value="NZ_JACJLA010000006.1"/>
</dbReference>
<proteinExistence type="inferred from homology"/>
<keyword evidence="2 13" id="KW-0813">Transport</keyword>
<dbReference type="SUPFAM" id="SSF161098">
    <property type="entry name" value="MetI-like"/>
    <property type="match status" value="1"/>
</dbReference>
<dbReference type="PANTHER" id="PTHR43163:SF6">
    <property type="entry name" value="DIPEPTIDE TRANSPORT SYSTEM PERMEASE PROTEIN DPPB-RELATED"/>
    <property type="match status" value="1"/>
</dbReference>
<evidence type="ECO:0000256" key="2">
    <source>
        <dbReference type="ARBA" id="ARBA00022448"/>
    </source>
</evidence>
<evidence type="ECO:0000256" key="3">
    <source>
        <dbReference type="ARBA" id="ARBA00022475"/>
    </source>
</evidence>
<evidence type="ECO:0000256" key="1">
    <source>
        <dbReference type="ARBA" id="ARBA00004651"/>
    </source>
</evidence>
<dbReference type="NCBIfam" id="NF045470">
    <property type="entry name" value="Opp2B"/>
    <property type="match status" value="1"/>
</dbReference>
<organism evidence="15 16">
    <name type="scientific">Veillonella magna</name>
    <dbReference type="NCBI Taxonomy" id="464322"/>
    <lineage>
        <taxon>Bacteria</taxon>
        <taxon>Bacillati</taxon>
        <taxon>Bacillota</taxon>
        <taxon>Negativicutes</taxon>
        <taxon>Veillonellales</taxon>
        <taxon>Veillonellaceae</taxon>
        <taxon>Veillonella</taxon>
    </lineage>
</organism>
<sequence length="313" mass="34508">MVVRIGKRLVQLLITLLGVTFITFSLTYMAPGDPVAMLLETGDTIISQDVVEQTRHELGLDRPFLVQYGSWLGHALTGDLGMSYSAKKPVVDKMAEAFPGTLLLATTSIVLMLLIAIPAGVMAAVYRNRWLDYILRAVSFIGISMPTFWLGLVLLYVFGYKLGMAPIATATVSLANVMLPAITMAFTLASKYMRQVRLVVLEEMNKEYVIGARARGMTERAILWRHIFPNACLPLITILGLSFGWLLGGVAVVEMVFAWPGLGKMAVQAITMRDYPLLQGFVLWAALAYMSINMLIDVSYSLLDPRLRKGGHS</sequence>
<gene>
    <name evidence="15" type="ORF">H6A01_04535</name>
</gene>
<dbReference type="InterPro" id="IPR000515">
    <property type="entry name" value="MetI-like"/>
</dbReference>
<evidence type="ECO:0000256" key="8">
    <source>
        <dbReference type="ARBA" id="ARBA00023112"/>
    </source>
</evidence>
<keyword evidence="7" id="KW-0406">Ion transport</keyword>
<feature type="transmembrane region" description="Helical" evidence="13">
    <location>
        <begin position="102"/>
        <end position="126"/>
    </location>
</feature>
<dbReference type="Pfam" id="PF19300">
    <property type="entry name" value="BPD_transp_1_N"/>
    <property type="match status" value="1"/>
</dbReference>
<evidence type="ECO:0000256" key="11">
    <source>
        <dbReference type="ARBA" id="ARBA00038669"/>
    </source>
</evidence>
<evidence type="ECO:0000256" key="9">
    <source>
        <dbReference type="ARBA" id="ARBA00023136"/>
    </source>
</evidence>
<evidence type="ECO:0000256" key="7">
    <source>
        <dbReference type="ARBA" id="ARBA00023065"/>
    </source>
</evidence>